<dbReference type="PANTHER" id="PTHR48024:SF9">
    <property type="entry name" value="UBP1-ASSOCIATED PROTEINS 1A-RELATED"/>
    <property type="match status" value="1"/>
</dbReference>
<keyword evidence="1 2" id="KW-0694">RNA-binding</keyword>
<feature type="domain" description="RRM" evidence="4">
    <location>
        <begin position="80"/>
        <end position="157"/>
    </location>
</feature>
<evidence type="ECO:0000256" key="1">
    <source>
        <dbReference type="ARBA" id="ARBA00022884"/>
    </source>
</evidence>
<evidence type="ECO:0000256" key="2">
    <source>
        <dbReference type="PROSITE-ProRule" id="PRU00176"/>
    </source>
</evidence>
<dbReference type="InterPro" id="IPR012677">
    <property type="entry name" value="Nucleotide-bd_a/b_plait_sf"/>
</dbReference>
<evidence type="ECO:0000259" key="4">
    <source>
        <dbReference type="PROSITE" id="PS50102"/>
    </source>
</evidence>
<proteinExistence type="predicted"/>
<dbReference type="GO" id="GO:0003723">
    <property type="term" value="F:RNA binding"/>
    <property type="evidence" value="ECO:0007669"/>
    <property type="project" value="UniProtKB-UniRule"/>
</dbReference>
<evidence type="ECO:0000256" key="3">
    <source>
        <dbReference type="SAM" id="MobiDB-lite"/>
    </source>
</evidence>
<dbReference type="InterPro" id="IPR050886">
    <property type="entry name" value="RNA-binding_reg"/>
</dbReference>
<feature type="region of interest" description="Disordered" evidence="3">
    <location>
        <begin position="1"/>
        <end position="38"/>
    </location>
</feature>
<accession>A0AAW1L1X8</accession>
<reference evidence="5" key="1">
    <citation type="submission" date="2024-03" db="EMBL/GenBank/DDBJ databases">
        <title>WGS assembly of Saponaria officinalis var. Norfolk2.</title>
        <authorList>
            <person name="Jenkins J."/>
            <person name="Shu S."/>
            <person name="Grimwood J."/>
            <person name="Barry K."/>
            <person name="Goodstein D."/>
            <person name="Schmutz J."/>
            <person name="Leebens-Mack J."/>
            <person name="Osbourn A."/>
        </authorList>
    </citation>
    <scope>NUCLEOTIDE SEQUENCE [LARGE SCALE GENOMIC DNA]</scope>
    <source>
        <strain evidence="5">JIC</strain>
    </source>
</reference>
<dbReference type="GO" id="GO:0005634">
    <property type="term" value="C:nucleus"/>
    <property type="evidence" value="ECO:0007669"/>
    <property type="project" value="TreeGrafter"/>
</dbReference>
<dbReference type="Pfam" id="PF00076">
    <property type="entry name" value="RRM_1"/>
    <property type="match status" value="1"/>
</dbReference>
<dbReference type="SUPFAM" id="SSF54928">
    <property type="entry name" value="RNA-binding domain, RBD"/>
    <property type="match status" value="1"/>
</dbReference>
<sequence>MVIKRKTNTATTPPSTQSNKQQKNQQPPVQPPDEDEESISTLIEPFTKEQLLTILREAAENHPDIASRVRNVADKDTVHRKIFVHGLDWGTTTDTLRDTFKEYGEIEDCKAVTDKLTGKSKGYGFILFKKRVGAKKALKEPKKRISGRIVSCQLSAVGPVASSDGPKPGKGGRGRGRGRGGGGGGGLVGQDVGFGAGLGMNSVVGTVGRGGGGYGAPGVAGLGAVYPNYMGRGGPGGLQYGYNVGPYGGY</sequence>
<organism evidence="5 6">
    <name type="scientific">Saponaria officinalis</name>
    <name type="common">Common soapwort</name>
    <name type="synonym">Lychnis saponaria</name>
    <dbReference type="NCBI Taxonomy" id="3572"/>
    <lineage>
        <taxon>Eukaryota</taxon>
        <taxon>Viridiplantae</taxon>
        <taxon>Streptophyta</taxon>
        <taxon>Embryophyta</taxon>
        <taxon>Tracheophyta</taxon>
        <taxon>Spermatophyta</taxon>
        <taxon>Magnoliopsida</taxon>
        <taxon>eudicotyledons</taxon>
        <taxon>Gunneridae</taxon>
        <taxon>Pentapetalae</taxon>
        <taxon>Caryophyllales</taxon>
        <taxon>Caryophyllaceae</taxon>
        <taxon>Caryophylleae</taxon>
        <taxon>Saponaria</taxon>
    </lineage>
</organism>
<dbReference type="PROSITE" id="PS50102">
    <property type="entry name" value="RRM"/>
    <property type="match status" value="1"/>
</dbReference>
<protein>
    <recommendedName>
        <fullName evidence="4">RRM domain-containing protein</fullName>
    </recommendedName>
</protein>
<dbReference type="InterPro" id="IPR000504">
    <property type="entry name" value="RRM_dom"/>
</dbReference>
<gene>
    <name evidence="5" type="ORF">RND81_05G175200</name>
</gene>
<dbReference type="AlphaFoldDB" id="A0AAW1L1X8"/>
<evidence type="ECO:0000313" key="6">
    <source>
        <dbReference type="Proteomes" id="UP001443914"/>
    </source>
</evidence>
<keyword evidence="6" id="KW-1185">Reference proteome</keyword>
<comment type="caution">
    <text evidence="5">The sequence shown here is derived from an EMBL/GenBank/DDBJ whole genome shotgun (WGS) entry which is preliminary data.</text>
</comment>
<dbReference type="EMBL" id="JBDFQZ010000005">
    <property type="protein sequence ID" value="KAK9725879.1"/>
    <property type="molecule type" value="Genomic_DNA"/>
</dbReference>
<dbReference type="SMART" id="SM00360">
    <property type="entry name" value="RRM"/>
    <property type="match status" value="1"/>
</dbReference>
<feature type="compositionally biased region" description="Low complexity" evidence="3">
    <location>
        <begin position="14"/>
        <end position="27"/>
    </location>
</feature>
<feature type="region of interest" description="Disordered" evidence="3">
    <location>
        <begin position="158"/>
        <end position="184"/>
    </location>
</feature>
<dbReference type="InterPro" id="IPR035979">
    <property type="entry name" value="RBD_domain_sf"/>
</dbReference>
<dbReference type="PANTHER" id="PTHR48024">
    <property type="entry name" value="GEO13361P1-RELATED"/>
    <property type="match status" value="1"/>
</dbReference>
<dbReference type="Gene3D" id="3.30.70.330">
    <property type="match status" value="1"/>
</dbReference>
<evidence type="ECO:0000313" key="5">
    <source>
        <dbReference type="EMBL" id="KAK9725879.1"/>
    </source>
</evidence>
<name>A0AAW1L1X8_SAPOF</name>
<dbReference type="Proteomes" id="UP001443914">
    <property type="component" value="Unassembled WGS sequence"/>
</dbReference>